<protein>
    <submittedName>
        <fullName evidence="1">Uncharacterized protein</fullName>
    </submittedName>
</protein>
<dbReference type="Proteomes" id="UP000000305">
    <property type="component" value="Unassembled WGS sequence"/>
</dbReference>
<organism evidence="1 2">
    <name type="scientific">Daphnia pulex</name>
    <name type="common">Water flea</name>
    <dbReference type="NCBI Taxonomy" id="6669"/>
    <lineage>
        <taxon>Eukaryota</taxon>
        <taxon>Metazoa</taxon>
        <taxon>Ecdysozoa</taxon>
        <taxon>Arthropoda</taxon>
        <taxon>Crustacea</taxon>
        <taxon>Branchiopoda</taxon>
        <taxon>Diplostraca</taxon>
        <taxon>Cladocera</taxon>
        <taxon>Anomopoda</taxon>
        <taxon>Daphniidae</taxon>
        <taxon>Daphnia</taxon>
    </lineage>
</organism>
<dbReference type="AlphaFoldDB" id="E9FUG0"/>
<name>E9FUG0_DAPPU</name>
<reference evidence="1 2" key="1">
    <citation type="journal article" date="2011" name="Science">
        <title>The ecoresponsive genome of Daphnia pulex.</title>
        <authorList>
            <person name="Colbourne J.K."/>
            <person name="Pfrender M.E."/>
            <person name="Gilbert D."/>
            <person name="Thomas W.K."/>
            <person name="Tucker A."/>
            <person name="Oakley T.H."/>
            <person name="Tokishita S."/>
            <person name="Aerts A."/>
            <person name="Arnold G.J."/>
            <person name="Basu M.K."/>
            <person name="Bauer D.J."/>
            <person name="Caceres C.E."/>
            <person name="Carmel L."/>
            <person name="Casola C."/>
            <person name="Choi J.H."/>
            <person name="Detter J.C."/>
            <person name="Dong Q."/>
            <person name="Dusheyko S."/>
            <person name="Eads B.D."/>
            <person name="Frohlich T."/>
            <person name="Geiler-Samerotte K.A."/>
            <person name="Gerlach D."/>
            <person name="Hatcher P."/>
            <person name="Jogdeo S."/>
            <person name="Krijgsveld J."/>
            <person name="Kriventseva E.V."/>
            <person name="Kultz D."/>
            <person name="Laforsch C."/>
            <person name="Lindquist E."/>
            <person name="Lopez J."/>
            <person name="Manak J.R."/>
            <person name="Muller J."/>
            <person name="Pangilinan J."/>
            <person name="Patwardhan R.P."/>
            <person name="Pitluck S."/>
            <person name="Pritham E.J."/>
            <person name="Rechtsteiner A."/>
            <person name="Rho M."/>
            <person name="Rogozin I.B."/>
            <person name="Sakarya O."/>
            <person name="Salamov A."/>
            <person name="Schaack S."/>
            <person name="Shapiro H."/>
            <person name="Shiga Y."/>
            <person name="Skalitzky C."/>
            <person name="Smith Z."/>
            <person name="Souvorov A."/>
            <person name="Sung W."/>
            <person name="Tang Z."/>
            <person name="Tsuchiya D."/>
            <person name="Tu H."/>
            <person name="Vos H."/>
            <person name="Wang M."/>
            <person name="Wolf Y.I."/>
            <person name="Yamagata H."/>
            <person name="Yamada T."/>
            <person name="Ye Y."/>
            <person name="Shaw J.R."/>
            <person name="Andrews J."/>
            <person name="Crease T.J."/>
            <person name="Tang H."/>
            <person name="Lucas S.M."/>
            <person name="Robertson H.M."/>
            <person name="Bork P."/>
            <person name="Koonin E.V."/>
            <person name="Zdobnov E.M."/>
            <person name="Grigoriev I.V."/>
            <person name="Lynch M."/>
            <person name="Boore J.L."/>
        </authorList>
    </citation>
    <scope>NUCLEOTIDE SEQUENCE [LARGE SCALE GENOMIC DNA]</scope>
</reference>
<accession>E9FUG0</accession>
<proteinExistence type="predicted"/>
<dbReference type="EMBL" id="GL732525">
    <property type="protein sequence ID" value="EFX88720.1"/>
    <property type="molecule type" value="Genomic_DNA"/>
</dbReference>
<dbReference type="InParanoid" id="E9FUG0"/>
<evidence type="ECO:0000313" key="2">
    <source>
        <dbReference type="Proteomes" id="UP000000305"/>
    </source>
</evidence>
<dbReference type="KEGG" id="dpx:DAPPUDRAFT_234050"/>
<keyword evidence="2" id="KW-1185">Reference proteome</keyword>
<gene>
    <name evidence="1" type="ORF">DAPPUDRAFT_234050</name>
</gene>
<sequence length="112" mass="12387">MADPGSADLTSNGMQKHRFGRFLSGLWSRSPSYFVVYGHPDSNDFVLKWWGSGVTVPKTSVDLSLNISCYMQSVKASSLIGETAYNDCTSGLFNENIFLTKRDLPPHLAPPR</sequence>
<dbReference type="HOGENOM" id="CLU_2148345_0_0_1"/>
<evidence type="ECO:0000313" key="1">
    <source>
        <dbReference type="EMBL" id="EFX88720.1"/>
    </source>
</evidence>